<reference evidence="1" key="2">
    <citation type="submission" date="2024-06" db="EMBL/GenBank/DDBJ databases">
        <title>Caproicibacterium argilliputei sp. nov, a novel caproic acid producing anaerobic bacterium isolated from pit mud.</title>
        <authorList>
            <person name="Xia S."/>
        </authorList>
    </citation>
    <scope>NUCLEOTIDE SEQUENCE</scope>
    <source>
        <strain evidence="1">ZCY20-5</strain>
    </source>
</reference>
<organism evidence="1 2">
    <name type="scientific">Caproicibacterium argilliputei</name>
    <dbReference type="NCBI Taxonomy" id="3030016"/>
    <lineage>
        <taxon>Bacteria</taxon>
        <taxon>Bacillati</taxon>
        <taxon>Bacillota</taxon>
        <taxon>Clostridia</taxon>
        <taxon>Eubacteriales</taxon>
        <taxon>Oscillospiraceae</taxon>
        <taxon>Caproicibacterium</taxon>
    </lineage>
</organism>
<sequence>MKGKKLAGLAGLDDALVWVEFENPDAATCENCGACGAASQANAVYRDGVYRVQGHFLVSQENPDVCLHEFIPRIQGIYAWTQN</sequence>
<dbReference type="Proteomes" id="UP001300604">
    <property type="component" value="Chromosome"/>
</dbReference>
<protein>
    <submittedName>
        <fullName evidence="1">Uncharacterized protein</fullName>
    </submittedName>
</protein>
<accession>A0AA97D9X1</accession>
<gene>
    <name evidence="1" type="ORF">PXC00_03440</name>
</gene>
<reference evidence="1" key="1">
    <citation type="submission" date="2023-09" db="EMBL/GenBank/DDBJ databases">
        <authorList>
            <person name="Zeng C."/>
        </authorList>
    </citation>
    <scope>NUCLEOTIDE SEQUENCE</scope>
    <source>
        <strain evidence="1">ZCY20-5</strain>
    </source>
</reference>
<dbReference type="AlphaFoldDB" id="A0AA97D9X1"/>
<dbReference type="KEGG" id="carl:PXC00_03440"/>
<dbReference type="RefSeq" id="WP_275846709.1">
    <property type="nucleotide sequence ID" value="NZ_CP135996.1"/>
</dbReference>
<dbReference type="EMBL" id="CP135996">
    <property type="protein sequence ID" value="WOC32944.1"/>
    <property type="molecule type" value="Genomic_DNA"/>
</dbReference>
<proteinExistence type="predicted"/>
<evidence type="ECO:0000313" key="1">
    <source>
        <dbReference type="EMBL" id="WOC32944.1"/>
    </source>
</evidence>
<evidence type="ECO:0000313" key="2">
    <source>
        <dbReference type="Proteomes" id="UP001300604"/>
    </source>
</evidence>
<keyword evidence="2" id="KW-1185">Reference proteome</keyword>
<name>A0AA97D9X1_9FIRM</name>